<comment type="caution">
    <text evidence="8">The sequence shown here is derived from an EMBL/GenBank/DDBJ whole genome shotgun (WGS) entry which is preliminary data.</text>
</comment>
<gene>
    <name evidence="8" type="ORF">FALBO_2379</name>
</gene>
<keyword evidence="1" id="KW-0479">Metal-binding</keyword>
<dbReference type="CDD" id="cd00067">
    <property type="entry name" value="GAL4"/>
    <property type="match status" value="1"/>
</dbReference>
<name>A0A8H4LNL6_9HYPO</name>
<proteinExistence type="predicted"/>
<dbReference type="Proteomes" id="UP000554235">
    <property type="component" value="Unassembled WGS sequence"/>
</dbReference>
<keyword evidence="4" id="KW-0238">DNA-binding</keyword>
<evidence type="ECO:0000256" key="3">
    <source>
        <dbReference type="ARBA" id="ARBA00023015"/>
    </source>
</evidence>
<evidence type="ECO:0000313" key="8">
    <source>
        <dbReference type="EMBL" id="KAF4470709.1"/>
    </source>
</evidence>
<feature type="domain" description="Zn(2)-C6 fungal-type" evidence="7">
    <location>
        <begin position="20"/>
        <end position="70"/>
    </location>
</feature>
<dbReference type="OrthoDB" id="2593732at2759"/>
<dbReference type="InterPro" id="IPR052360">
    <property type="entry name" value="Transcr_Regulatory_Proteins"/>
</dbReference>
<evidence type="ECO:0000256" key="1">
    <source>
        <dbReference type="ARBA" id="ARBA00022723"/>
    </source>
</evidence>
<evidence type="ECO:0000313" key="9">
    <source>
        <dbReference type="Proteomes" id="UP000554235"/>
    </source>
</evidence>
<dbReference type="SUPFAM" id="SSF57701">
    <property type="entry name" value="Zn2/Cys6 DNA-binding domain"/>
    <property type="match status" value="1"/>
</dbReference>
<keyword evidence="9" id="KW-1185">Reference proteome</keyword>
<dbReference type="PANTHER" id="PTHR36206">
    <property type="entry name" value="ASPERCRYPTIN BIOSYNTHESIS CLUSTER-SPECIFIC TRANSCRIPTION REGULATOR ATNN-RELATED"/>
    <property type="match status" value="1"/>
</dbReference>
<sequence length="181" mass="20563">MARPRLQNAAPKERKRAKRPKVKTGCITCKYVTSLLYEHLKCDEGKPACQRCLKDKLKCDGYQQSQVSKKAFRIIPFIIRPPISDNLISPADAALYHHARECLLIDFEMLDPTGFWQQIVLPRSHAIEPIKYALCALGGAHRRFLATYADNTTCLDIDLHVQAVQKYNLAISHMKPVMETA</sequence>
<evidence type="ECO:0000256" key="2">
    <source>
        <dbReference type="ARBA" id="ARBA00022833"/>
    </source>
</evidence>
<accession>A0A8H4LNL6</accession>
<dbReference type="AlphaFoldDB" id="A0A8H4LNL6"/>
<reference evidence="8 9" key="1">
    <citation type="submission" date="2020-01" db="EMBL/GenBank/DDBJ databases">
        <title>Identification and distribution of gene clusters putatively required for synthesis of sphingolipid metabolism inhibitors in phylogenetically diverse species of the filamentous fungus Fusarium.</title>
        <authorList>
            <person name="Kim H.-S."/>
            <person name="Busman M."/>
            <person name="Brown D.W."/>
            <person name="Divon H."/>
            <person name="Uhlig S."/>
            <person name="Proctor R.H."/>
        </authorList>
    </citation>
    <scope>NUCLEOTIDE SEQUENCE [LARGE SCALE GENOMIC DNA]</scope>
    <source>
        <strain evidence="8 9">NRRL 20459</strain>
    </source>
</reference>
<evidence type="ECO:0000256" key="5">
    <source>
        <dbReference type="ARBA" id="ARBA00023163"/>
    </source>
</evidence>
<dbReference type="GO" id="GO:0000981">
    <property type="term" value="F:DNA-binding transcription factor activity, RNA polymerase II-specific"/>
    <property type="evidence" value="ECO:0007669"/>
    <property type="project" value="InterPro"/>
</dbReference>
<dbReference type="SMART" id="SM00066">
    <property type="entry name" value="GAL4"/>
    <property type="match status" value="1"/>
</dbReference>
<keyword evidence="5" id="KW-0804">Transcription</keyword>
<evidence type="ECO:0000256" key="6">
    <source>
        <dbReference type="ARBA" id="ARBA00023242"/>
    </source>
</evidence>
<keyword evidence="2" id="KW-0862">Zinc</keyword>
<dbReference type="GO" id="GO:0003677">
    <property type="term" value="F:DNA binding"/>
    <property type="evidence" value="ECO:0007669"/>
    <property type="project" value="UniProtKB-KW"/>
</dbReference>
<dbReference type="GO" id="GO:0008270">
    <property type="term" value="F:zinc ion binding"/>
    <property type="evidence" value="ECO:0007669"/>
    <property type="project" value="InterPro"/>
</dbReference>
<keyword evidence="6" id="KW-0539">Nucleus</keyword>
<dbReference type="Gene3D" id="4.10.240.10">
    <property type="entry name" value="Zn(2)-C6 fungal-type DNA-binding domain"/>
    <property type="match status" value="1"/>
</dbReference>
<evidence type="ECO:0000259" key="7">
    <source>
        <dbReference type="SMART" id="SM00066"/>
    </source>
</evidence>
<evidence type="ECO:0000256" key="4">
    <source>
        <dbReference type="ARBA" id="ARBA00023125"/>
    </source>
</evidence>
<dbReference type="PANTHER" id="PTHR36206:SF4">
    <property type="entry name" value="HYPOTHETICAL CONSERVED PROTEIN (EUROFUNG)-RELATED"/>
    <property type="match status" value="1"/>
</dbReference>
<protein>
    <recommendedName>
        <fullName evidence="7">Zn(2)-C6 fungal-type domain-containing protein</fullName>
    </recommendedName>
</protein>
<dbReference type="InterPro" id="IPR001138">
    <property type="entry name" value="Zn2Cys6_DnaBD"/>
</dbReference>
<organism evidence="8 9">
    <name type="scientific">Fusarium albosuccineum</name>
    <dbReference type="NCBI Taxonomy" id="1237068"/>
    <lineage>
        <taxon>Eukaryota</taxon>
        <taxon>Fungi</taxon>
        <taxon>Dikarya</taxon>
        <taxon>Ascomycota</taxon>
        <taxon>Pezizomycotina</taxon>
        <taxon>Sordariomycetes</taxon>
        <taxon>Hypocreomycetidae</taxon>
        <taxon>Hypocreales</taxon>
        <taxon>Nectriaceae</taxon>
        <taxon>Fusarium</taxon>
        <taxon>Fusarium decemcellulare species complex</taxon>
    </lineage>
</organism>
<keyword evidence="3" id="KW-0805">Transcription regulation</keyword>
<dbReference type="EMBL" id="JAADYS010000306">
    <property type="protein sequence ID" value="KAF4470709.1"/>
    <property type="molecule type" value="Genomic_DNA"/>
</dbReference>
<dbReference type="InterPro" id="IPR036864">
    <property type="entry name" value="Zn2-C6_fun-type_DNA-bd_sf"/>
</dbReference>
<dbReference type="Pfam" id="PF00172">
    <property type="entry name" value="Zn_clus"/>
    <property type="match status" value="1"/>
</dbReference>